<keyword evidence="2" id="KW-1185">Reference proteome</keyword>
<sequence>MVPLRSPRLPLELTDMVIHYLHDDMPSLSACSLTCRDWLPRAQSLQFKAAKIYIDNWKDFQTLFKVSRSLASFVRVLKIAKTVKVKRYLSPSNSDVAQWKEGLPAIVSDVHLPRLTDLSLDYMEFDGSLFGGCRIQSIHSVTLSHCQFKDMPELIRLLSSFPKLKNVEAHTPHVSSDLVTNTLEVADAKSLPAIISFAIHRASGCFMMQILQCFICEPIFKDLSGLVLPLFQEGAASLKQFLETCGSRLQKLVIYLEPDFTLEALSKPEFTLAHCTNLQTLEFEVPSLGDSTQVENTGLLDWVPYILSQVSSPHLQCFTFHLYDQVAGADDMDRHLNALDWKRVEDILAGFEALREVTMRLEVRASVGLRIIV</sequence>
<dbReference type="Proteomes" id="UP000092993">
    <property type="component" value="Unassembled WGS sequence"/>
</dbReference>
<dbReference type="SUPFAM" id="SSF52047">
    <property type="entry name" value="RNI-like"/>
    <property type="match status" value="1"/>
</dbReference>
<evidence type="ECO:0008006" key="3">
    <source>
        <dbReference type="Google" id="ProtNLM"/>
    </source>
</evidence>
<dbReference type="EMBL" id="LUGG01000025">
    <property type="protein sequence ID" value="OBZ67101.1"/>
    <property type="molecule type" value="Genomic_DNA"/>
</dbReference>
<dbReference type="OrthoDB" id="2835132at2759"/>
<name>A0A1C7LQR9_GRIFR</name>
<dbReference type="Gene3D" id="3.80.10.10">
    <property type="entry name" value="Ribonuclease Inhibitor"/>
    <property type="match status" value="1"/>
</dbReference>
<organism evidence="1 2">
    <name type="scientific">Grifola frondosa</name>
    <name type="common">Maitake</name>
    <name type="synonym">Polyporus frondosus</name>
    <dbReference type="NCBI Taxonomy" id="5627"/>
    <lineage>
        <taxon>Eukaryota</taxon>
        <taxon>Fungi</taxon>
        <taxon>Dikarya</taxon>
        <taxon>Basidiomycota</taxon>
        <taxon>Agaricomycotina</taxon>
        <taxon>Agaricomycetes</taxon>
        <taxon>Polyporales</taxon>
        <taxon>Grifolaceae</taxon>
        <taxon>Grifola</taxon>
    </lineage>
</organism>
<reference evidence="1 2" key="1">
    <citation type="submission" date="2016-03" db="EMBL/GenBank/DDBJ databases">
        <title>Whole genome sequencing of Grifola frondosa 9006-11.</title>
        <authorList>
            <person name="Min B."/>
            <person name="Park H."/>
            <person name="Kim J.-G."/>
            <person name="Cho H."/>
            <person name="Oh Y.-L."/>
            <person name="Kong W.-S."/>
            <person name="Choi I.-G."/>
        </authorList>
    </citation>
    <scope>NUCLEOTIDE SEQUENCE [LARGE SCALE GENOMIC DNA]</scope>
    <source>
        <strain evidence="1 2">9006-11</strain>
    </source>
</reference>
<accession>A0A1C7LQR9</accession>
<comment type="caution">
    <text evidence="1">The sequence shown here is derived from an EMBL/GenBank/DDBJ whole genome shotgun (WGS) entry which is preliminary data.</text>
</comment>
<dbReference type="AlphaFoldDB" id="A0A1C7LQR9"/>
<evidence type="ECO:0000313" key="2">
    <source>
        <dbReference type="Proteomes" id="UP000092993"/>
    </source>
</evidence>
<evidence type="ECO:0000313" key="1">
    <source>
        <dbReference type="EMBL" id="OBZ67101.1"/>
    </source>
</evidence>
<dbReference type="OMA" id="FICEPIF"/>
<gene>
    <name evidence="1" type="ORF">A0H81_12776</name>
</gene>
<protein>
    <recommendedName>
        <fullName evidence="3">F-box domain-containing protein</fullName>
    </recommendedName>
</protein>
<dbReference type="InterPro" id="IPR032675">
    <property type="entry name" value="LRR_dom_sf"/>
</dbReference>
<proteinExistence type="predicted"/>